<name>A0A8S5UH99_9CAUD</name>
<accession>A0A8S5UH99</accession>
<dbReference type="EMBL" id="BK016086">
    <property type="protein sequence ID" value="DAF93750.1"/>
    <property type="molecule type" value="Genomic_DNA"/>
</dbReference>
<organism evidence="1">
    <name type="scientific">Myoviridae sp. ctshb19</name>
    <dbReference type="NCBI Taxonomy" id="2825194"/>
    <lineage>
        <taxon>Viruses</taxon>
        <taxon>Duplodnaviria</taxon>
        <taxon>Heunggongvirae</taxon>
        <taxon>Uroviricota</taxon>
        <taxon>Caudoviricetes</taxon>
    </lineage>
</organism>
<protein>
    <submittedName>
        <fullName evidence="1">Uncharacterized protein</fullName>
    </submittedName>
</protein>
<evidence type="ECO:0000313" key="1">
    <source>
        <dbReference type="EMBL" id="DAF93750.1"/>
    </source>
</evidence>
<proteinExistence type="predicted"/>
<sequence length="82" mass="9512">MPLLQPRPTFPKLKAPFTMKRRVFSLCVFTMALKNGFRVFLLLPKFLLGLRVRRGCPALTEKTEKMVAMVRWVLLVVKAHKV</sequence>
<reference evidence="1" key="1">
    <citation type="journal article" date="2021" name="Proc. Natl. Acad. Sci. U.S.A.">
        <title>A Catalog of Tens of Thousands of Viruses from Human Metagenomes Reveals Hidden Associations with Chronic Diseases.</title>
        <authorList>
            <person name="Tisza M.J."/>
            <person name="Buck C.B."/>
        </authorList>
    </citation>
    <scope>NUCLEOTIDE SEQUENCE</scope>
    <source>
        <strain evidence="1">Ctshb19</strain>
    </source>
</reference>